<dbReference type="Proteomes" id="UP001215598">
    <property type="component" value="Unassembled WGS sequence"/>
</dbReference>
<dbReference type="Pfam" id="PF20152">
    <property type="entry name" value="DUF6534"/>
    <property type="match status" value="1"/>
</dbReference>
<keyword evidence="1" id="KW-0812">Transmembrane</keyword>
<protein>
    <recommendedName>
        <fullName evidence="2">DUF6534 domain-containing protein</fullName>
    </recommendedName>
</protein>
<dbReference type="PANTHER" id="PTHR40465:SF1">
    <property type="entry name" value="DUF6534 DOMAIN-CONTAINING PROTEIN"/>
    <property type="match status" value="1"/>
</dbReference>
<feature type="transmembrane region" description="Helical" evidence="1">
    <location>
        <begin position="164"/>
        <end position="186"/>
    </location>
</feature>
<reference evidence="3" key="1">
    <citation type="submission" date="2023-03" db="EMBL/GenBank/DDBJ databases">
        <title>Massive genome expansion in bonnet fungi (Mycena s.s.) driven by repeated elements and novel gene families across ecological guilds.</title>
        <authorList>
            <consortium name="Lawrence Berkeley National Laboratory"/>
            <person name="Harder C.B."/>
            <person name="Miyauchi S."/>
            <person name="Viragh M."/>
            <person name="Kuo A."/>
            <person name="Thoen E."/>
            <person name="Andreopoulos B."/>
            <person name="Lu D."/>
            <person name="Skrede I."/>
            <person name="Drula E."/>
            <person name="Henrissat B."/>
            <person name="Morin E."/>
            <person name="Kohler A."/>
            <person name="Barry K."/>
            <person name="LaButti K."/>
            <person name="Morin E."/>
            <person name="Salamov A."/>
            <person name="Lipzen A."/>
            <person name="Mereny Z."/>
            <person name="Hegedus B."/>
            <person name="Baldrian P."/>
            <person name="Stursova M."/>
            <person name="Weitz H."/>
            <person name="Taylor A."/>
            <person name="Grigoriev I.V."/>
            <person name="Nagy L.G."/>
            <person name="Martin F."/>
            <person name="Kauserud H."/>
        </authorList>
    </citation>
    <scope>NUCLEOTIDE SEQUENCE</scope>
    <source>
        <strain evidence="3">CBHHK182m</strain>
    </source>
</reference>
<organism evidence="3 4">
    <name type="scientific">Mycena metata</name>
    <dbReference type="NCBI Taxonomy" id="1033252"/>
    <lineage>
        <taxon>Eukaryota</taxon>
        <taxon>Fungi</taxon>
        <taxon>Dikarya</taxon>
        <taxon>Basidiomycota</taxon>
        <taxon>Agaricomycotina</taxon>
        <taxon>Agaricomycetes</taxon>
        <taxon>Agaricomycetidae</taxon>
        <taxon>Agaricales</taxon>
        <taxon>Marasmiineae</taxon>
        <taxon>Mycenaceae</taxon>
        <taxon>Mycena</taxon>
    </lineage>
</organism>
<keyword evidence="1" id="KW-1133">Transmembrane helix</keyword>
<evidence type="ECO:0000313" key="3">
    <source>
        <dbReference type="EMBL" id="KAJ7736876.1"/>
    </source>
</evidence>
<feature type="transmembrane region" description="Helical" evidence="1">
    <location>
        <begin position="16"/>
        <end position="39"/>
    </location>
</feature>
<gene>
    <name evidence="3" type="ORF">B0H16DRAFT_1572909</name>
</gene>
<feature type="transmembrane region" description="Helical" evidence="1">
    <location>
        <begin position="123"/>
        <end position="144"/>
    </location>
</feature>
<dbReference type="InterPro" id="IPR045339">
    <property type="entry name" value="DUF6534"/>
</dbReference>
<keyword evidence="4" id="KW-1185">Reference proteome</keyword>
<dbReference type="AlphaFoldDB" id="A0AAD7I7L8"/>
<dbReference type="PANTHER" id="PTHR40465">
    <property type="entry name" value="CHROMOSOME 1, WHOLE GENOME SHOTGUN SEQUENCE"/>
    <property type="match status" value="1"/>
</dbReference>
<feature type="transmembrane region" description="Helical" evidence="1">
    <location>
        <begin position="206"/>
        <end position="228"/>
    </location>
</feature>
<accession>A0AAD7I7L8</accession>
<feature type="domain" description="DUF6534" evidence="2">
    <location>
        <begin position="170"/>
        <end position="256"/>
    </location>
</feature>
<keyword evidence="1" id="KW-0472">Membrane</keyword>
<proteinExistence type="predicted"/>
<evidence type="ECO:0000259" key="2">
    <source>
        <dbReference type="Pfam" id="PF20152"/>
    </source>
</evidence>
<feature type="transmembrane region" description="Helical" evidence="1">
    <location>
        <begin position="51"/>
        <end position="72"/>
    </location>
</feature>
<name>A0AAD7I7L8_9AGAR</name>
<feature type="transmembrane region" description="Helical" evidence="1">
    <location>
        <begin position="92"/>
        <end position="111"/>
    </location>
</feature>
<evidence type="ECO:0000313" key="4">
    <source>
        <dbReference type="Proteomes" id="UP001215598"/>
    </source>
</evidence>
<sequence length="323" mass="35865">MESPAISFDPNPSIGALQIGVLISSILFGLTTMQTYLYYTRFPEDPRKLKALVVFVWSCELALVVCSADTLYRYTILDYGHPERLLQRTPASLEAAVFFCGIIAASVQSFFSHRIYSLSKTLYIPLLTWTLSVLRLLASTTAFVSGLLMVDFVSYEAQWGWLGISLWSVSTANDFIIAATLVFLLIRQRRNAQKTTAALVDRLIAWTIETGTATSAFGIATLVCYLTMAGNFIWIALFITGARLFSNSLLASLNSRFALRALNEASVPFSTPVINVSTTRRSNANGISLTEMSRSTQWEDERRQWDVLTGAIKDTSETRAAQQ</sequence>
<evidence type="ECO:0000256" key="1">
    <source>
        <dbReference type="SAM" id="Phobius"/>
    </source>
</evidence>
<comment type="caution">
    <text evidence="3">The sequence shown here is derived from an EMBL/GenBank/DDBJ whole genome shotgun (WGS) entry which is preliminary data.</text>
</comment>
<dbReference type="EMBL" id="JARKIB010000119">
    <property type="protein sequence ID" value="KAJ7736876.1"/>
    <property type="molecule type" value="Genomic_DNA"/>
</dbReference>